<name>A0ABU3B756_9GAMM</name>
<dbReference type="PANTHER" id="PTHR37691">
    <property type="entry name" value="BLR3518 PROTEIN"/>
    <property type="match status" value="1"/>
</dbReference>
<evidence type="ECO:0000256" key="1">
    <source>
        <dbReference type="SAM" id="SignalP"/>
    </source>
</evidence>
<keyword evidence="3" id="KW-1185">Reference proteome</keyword>
<dbReference type="InterPro" id="IPR027396">
    <property type="entry name" value="DsrEFH-like"/>
</dbReference>
<dbReference type="Pfam" id="PF02635">
    <property type="entry name" value="DsrE"/>
    <property type="match status" value="1"/>
</dbReference>
<evidence type="ECO:0000313" key="2">
    <source>
        <dbReference type="EMBL" id="MDT0618295.1"/>
    </source>
</evidence>
<protein>
    <submittedName>
        <fullName evidence="2">DsrE family protein</fullName>
    </submittedName>
</protein>
<feature type="chain" id="PRO_5045725092" evidence="1">
    <location>
        <begin position="31"/>
        <end position="188"/>
    </location>
</feature>
<dbReference type="PANTHER" id="PTHR37691:SF1">
    <property type="entry name" value="BLR3518 PROTEIN"/>
    <property type="match status" value="1"/>
</dbReference>
<dbReference type="EMBL" id="JAVRHY010000005">
    <property type="protein sequence ID" value="MDT0618295.1"/>
    <property type="molecule type" value="Genomic_DNA"/>
</dbReference>
<organism evidence="2 3">
    <name type="scientific">Spectribacter acetivorans</name>
    <dbReference type="NCBI Taxonomy" id="3075603"/>
    <lineage>
        <taxon>Bacteria</taxon>
        <taxon>Pseudomonadati</taxon>
        <taxon>Pseudomonadota</taxon>
        <taxon>Gammaproteobacteria</taxon>
        <taxon>Salinisphaerales</taxon>
        <taxon>Salinisphaeraceae</taxon>
        <taxon>Spectribacter</taxon>
    </lineage>
</organism>
<reference evidence="2 3" key="1">
    <citation type="submission" date="2023-09" db="EMBL/GenBank/DDBJ databases">
        <authorList>
            <person name="Rey-Velasco X."/>
        </authorList>
    </citation>
    <scope>NUCLEOTIDE SEQUENCE [LARGE SCALE GENOMIC DNA]</scope>
    <source>
        <strain evidence="2 3">P385</strain>
    </source>
</reference>
<sequence>MTPAPHYRPPARLNLLIAGMIAVLSTAASADNGWQTPRIQGYGKVKPVAGAQLQPEADRQHRIVKDVVRAAPEAGQVNEGLDRVARLVNLYALAGVPADNLDLVAVIHGKATTGVLDDAAYEAEFGITNPSTPLIQALVDAGVRLYVCSQALAHHGIDPEAVNDQVTIVSGALPALAIFQQRGYAFLP</sequence>
<feature type="signal peptide" evidence="1">
    <location>
        <begin position="1"/>
        <end position="30"/>
    </location>
</feature>
<dbReference type="Gene3D" id="3.40.1260.10">
    <property type="entry name" value="DsrEFH-like"/>
    <property type="match status" value="1"/>
</dbReference>
<dbReference type="InterPro" id="IPR003787">
    <property type="entry name" value="Sulphur_relay_DsrE/F-like"/>
</dbReference>
<dbReference type="RefSeq" id="WP_311658387.1">
    <property type="nucleotide sequence ID" value="NZ_JAVRHY010000005.1"/>
</dbReference>
<dbReference type="Proteomes" id="UP001259982">
    <property type="component" value="Unassembled WGS sequence"/>
</dbReference>
<proteinExistence type="predicted"/>
<comment type="caution">
    <text evidence="2">The sequence shown here is derived from an EMBL/GenBank/DDBJ whole genome shotgun (WGS) entry which is preliminary data.</text>
</comment>
<keyword evidence="1" id="KW-0732">Signal</keyword>
<evidence type="ECO:0000313" key="3">
    <source>
        <dbReference type="Proteomes" id="UP001259982"/>
    </source>
</evidence>
<accession>A0ABU3B756</accession>
<gene>
    <name evidence="2" type="ORF">RM531_07390</name>
</gene>
<dbReference type="SUPFAM" id="SSF75169">
    <property type="entry name" value="DsrEFH-like"/>
    <property type="match status" value="1"/>
</dbReference>